<feature type="region of interest" description="Disordered" evidence="1">
    <location>
        <begin position="37"/>
        <end position="62"/>
    </location>
</feature>
<sequence length="180" mass="19579">MNEDGINRQWWFAISLGLVFMFSFIFILIGGSDELPTNTPAPARPSDNQTTSPKTGQNQPALNHKTEDLNLIQNLIQQGLPPEKQTKPEIISERKGILNTLTAALSQTAETIIDLTKATVFKILPGDEPNPPIDEAPPNESSLPNSSSNGSDPTDLIEEEPVFDPSKPKLIEGANPLLVD</sequence>
<evidence type="ECO:0000313" key="4">
    <source>
        <dbReference type="Proteomes" id="UP000230431"/>
    </source>
</evidence>
<proteinExistence type="predicted"/>
<keyword evidence="2" id="KW-0472">Membrane</keyword>
<feature type="region of interest" description="Disordered" evidence="1">
    <location>
        <begin position="126"/>
        <end position="180"/>
    </location>
</feature>
<dbReference type="AlphaFoldDB" id="A0A2H0RJE1"/>
<comment type="caution">
    <text evidence="3">The sequence shown here is derived from an EMBL/GenBank/DDBJ whole genome shotgun (WGS) entry which is preliminary data.</text>
</comment>
<evidence type="ECO:0000313" key="3">
    <source>
        <dbReference type="EMBL" id="PIR45895.1"/>
    </source>
</evidence>
<name>A0A2H0RJE1_9BACT</name>
<keyword evidence="2" id="KW-1133">Transmembrane helix</keyword>
<evidence type="ECO:0000256" key="1">
    <source>
        <dbReference type="SAM" id="MobiDB-lite"/>
    </source>
</evidence>
<evidence type="ECO:0000256" key="2">
    <source>
        <dbReference type="SAM" id="Phobius"/>
    </source>
</evidence>
<organism evidence="3 4">
    <name type="scientific">Candidatus Vogelbacteria bacterium CG10_big_fil_rev_8_21_14_0_10_49_38</name>
    <dbReference type="NCBI Taxonomy" id="1975043"/>
    <lineage>
        <taxon>Bacteria</taxon>
        <taxon>Candidatus Vogeliibacteriota</taxon>
    </lineage>
</organism>
<reference evidence="3 4" key="1">
    <citation type="submission" date="2017-09" db="EMBL/GenBank/DDBJ databases">
        <title>Depth-based differentiation of microbial function through sediment-hosted aquifers and enrichment of novel symbionts in the deep terrestrial subsurface.</title>
        <authorList>
            <person name="Probst A.J."/>
            <person name="Ladd B."/>
            <person name="Jarett J.K."/>
            <person name="Geller-Mcgrath D.E."/>
            <person name="Sieber C.M."/>
            <person name="Emerson J.B."/>
            <person name="Anantharaman K."/>
            <person name="Thomas B.C."/>
            <person name="Malmstrom R."/>
            <person name="Stieglmeier M."/>
            <person name="Klingl A."/>
            <person name="Woyke T."/>
            <person name="Ryan C.M."/>
            <person name="Banfield J.F."/>
        </authorList>
    </citation>
    <scope>NUCLEOTIDE SEQUENCE [LARGE SCALE GENOMIC DNA]</scope>
    <source>
        <strain evidence="3">CG10_big_fil_rev_8_21_14_0_10_49_38</strain>
    </source>
</reference>
<feature type="compositionally biased region" description="Polar residues" evidence="1">
    <location>
        <begin position="37"/>
        <end position="61"/>
    </location>
</feature>
<dbReference type="Proteomes" id="UP000230431">
    <property type="component" value="Unassembled WGS sequence"/>
</dbReference>
<accession>A0A2H0RJE1</accession>
<dbReference type="EMBL" id="PCYK01000021">
    <property type="protein sequence ID" value="PIR45895.1"/>
    <property type="molecule type" value="Genomic_DNA"/>
</dbReference>
<protein>
    <submittedName>
        <fullName evidence="3">Uncharacterized protein</fullName>
    </submittedName>
</protein>
<feature type="compositionally biased region" description="Low complexity" evidence="1">
    <location>
        <begin position="138"/>
        <end position="151"/>
    </location>
</feature>
<feature type="transmembrane region" description="Helical" evidence="2">
    <location>
        <begin position="12"/>
        <end position="31"/>
    </location>
</feature>
<keyword evidence="2" id="KW-0812">Transmembrane</keyword>
<gene>
    <name evidence="3" type="ORF">COV08_02580</name>
</gene>